<sequence length="354" mass="39740">MGLKVTYVLCLTLLMLGIAKISLGKPIQEDKKNTTSELELKDEKVHELEHQIEEEKVKDLTEKIEEQKNKFKIISKLVEYEHEVIKLLEKDDIKKDIKTDQTIFKNEVEKIPVKEKAAEANVTDIPSKVDESLREEDNKASNEEINGSGEEGSGEEDSGVDGSGSSGIETELIGGEIIVTCSNESMTADIVNDKENPDVQSSNAPKDEGFMDYQEKGKVDGQTQKDDNELTNSESNEHKNLSSANGSEHVQNDVEVVVTEVNSATNEKVTMVDKDYSESNTEKNEPQSDKPGSEEKAQSEEDPQSEEPQRENEPQSEELQHEEEPQRENEPQIEKPQSENEPKNEEKPQSEEKP</sequence>
<dbReference type="Proteomes" id="UP000749559">
    <property type="component" value="Unassembled WGS sequence"/>
</dbReference>
<accession>A0A8S4PR66</accession>
<organism evidence="4 5">
    <name type="scientific">Owenia fusiformis</name>
    <name type="common">Polychaete worm</name>
    <dbReference type="NCBI Taxonomy" id="6347"/>
    <lineage>
        <taxon>Eukaryota</taxon>
        <taxon>Metazoa</taxon>
        <taxon>Spiralia</taxon>
        <taxon>Lophotrochozoa</taxon>
        <taxon>Annelida</taxon>
        <taxon>Polychaeta</taxon>
        <taxon>Sedentaria</taxon>
        <taxon>Canalipalpata</taxon>
        <taxon>Sabellida</taxon>
        <taxon>Oweniida</taxon>
        <taxon>Oweniidae</taxon>
        <taxon>Owenia</taxon>
    </lineage>
</organism>
<reference evidence="4" key="1">
    <citation type="submission" date="2022-03" db="EMBL/GenBank/DDBJ databases">
        <authorList>
            <person name="Martin C."/>
        </authorList>
    </citation>
    <scope>NUCLEOTIDE SEQUENCE</scope>
</reference>
<feature type="compositionally biased region" description="Basic and acidic residues" evidence="2">
    <location>
        <begin position="205"/>
        <end position="228"/>
    </location>
</feature>
<feature type="compositionally biased region" description="Basic and acidic residues" evidence="2">
    <location>
        <begin position="127"/>
        <end position="142"/>
    </location>
</feature>
<proteinExistence type="predicted"/>
<feature type="chain" id="PRO_5035947113" evidence="3">
    <location>
        <begin position="25"/>
        <end position="354"/>
    </location>
</feature>
<evidence type="ECO:0000256" key="3">
    <source>
        <dbReference type="SAM" id="SignalP"/>
    </source>
</evidence>
<comment type="caution">
    <text evidence="4">The sequence shown here is derived from an EMBL/GenBank/DDBJ whole genome shotgun (WGS) entry which is preliminary data.</text>
</comment>
<feature type="compositionally biased region" description="Basic and acidic residues" evidence="2">
    <location>
        <begin position="307"/>
        <end position="354"/>
    </location>
</feature>
<name>A0A8S4PR66_OWEFU</name>
<feature type="coiled-coil region" evidence="1">
    <location>
        <begin position="31"/>
        <end position="77"/>
    </location>
</feature>
<evidence type="ECO:0000313" key="4">
    <source>
        <dbReference type="EMBL" id="CAH1795221.1"/>
    </source>
</evidence>
<keyword evidence="5" id="KW-1185">Reference proteome</keyword>
<keyword evidence="1" id="KW-0175">Coiled coil</keyword>
<protein>
    <submittedName>
        <fullName evidence="4">Uncharacterized protein</fullName>
    </submittedName>
</protein>
<evidence type="ECO:0000256" key="1">
    <source>
        <dbReference type="SAM" id="Coils"/>
    </source>
</evidence>
<evidence type="ECO:0000256" key="2">
    <source>
        <dbReference type="SAM" id="MobiDB-lite"/>
    </source>
</evidence>
<feature type="compositionally biased region" description="Basic and acidic residues" evidence="2">
    <location>
        <begin position="270"/>
        <end position="299"/>
    </location>
</feature>
<feature type="non-terminal residue" evidence="4">
    <location>
        <position position="354"/>
    </location>
</feature>
<gene>
    <name evidence="4" type="ORF">OFUS_LOCUS19792</name>
</gene>
<feature type="signal peptide" evidence="3">
    <location>
        <begin position="1"/>
        <end position="24"/>
    </location>
</feature>
<dbReference type="EMBL" id="CAIIXF020000009">
    <property type="protein sequence ID" value="CAH1795221.1"/>
    <property type="molecule type" value="Genomic_DNA"/>
</dbReference>
<feature type="region of interest" description="Disordered" evidence="2">
    <location>
        <begin position="118"/>
        <end position="354"/>
    </location>
</feature>
<evidence type="ECO:0000313" key="5">
    <source>
        <dbReference type="Proteomes" id="UP000749559"/>
    </source>
</evidence>
<dbReference type="AlphaFoldDB" id="A0A8S4PR66"/>
<feature type="compositionally biased region" description="Low complexity" evidence="2">
    <location>
        <begin position="166"/>
        <end position="178"/>
    </location>
</feature>
<keyword evidence="3" id="KW-0732">Signal</keyword>